<dbReference type="EMBL" id="JBHTBQ010000019">
    <property type="protein sequence ID" value="MFC7420512.1"/>
    <property type="molecule type" value="Genomic_DNA"/>
</dbReference>
<feature type="transmembrane region" description="Helical" evidence="2">
    <location>
        <begin position="167"/>
        <end position="187"/>
    </location>
</feature>
<dbReference type="RefSeq" id="WP_380188119.1">
    <property type="nucleotide sequence ID" value="NZ_JBHTBQ010000019.1"/>
</dbReference>
<comment type="caution">
    <text evidence="3">The sequence shown here is derived from an EMBL/GenBank/DDBJ whole genome shotgun (WGS) entry which is preliminary data.</text>
</comment>
<evidence type="ECO:0000256" key="2">
    <source>
        <dbReference type="SAM" id="Phobius"/>
    </source>
</evidence>
<proteinExistence type="predicted"/>
<evidence type="ECO:0000256" key="1">
    <source>
        <dbReference type="SAM" id="MobiDB-lite"/>
    </source>
</evidence>
<keyword evidence="4" id="KW-1185">Reference proteome</keyword>
<dbReference type="Proteomes" id="UP001596473">
    <property type="component" value="Unassembled WGS sequence"/>
</dbReference>
<evidence type="ECO:0000313" key="3">
    <source>
        <dbReference type="EMBL" id="MFC7420512.1"/>
    </source>
</evidence>
<dbReference type="Gene3D" id="1.25.40.10">
    <property type="entry name" value="Tetratricopeptide repeat domain"/>
    <property type="match status" value="2"/>
</dbReference>
<keyword evidence="2" id="KW-0472">Membrane</keyword>
<sequence length="463" mass="49045">MSLLLQALKKAEEAKRLREAAGLNEELAIANEPEDATPEKGLSSPLELIAQVDAAAPLVSLEASAAVEMPEEWVFVPVEISAEKEEIPEPVPVTTEPLLADPEPPLAPVQVAVPEEESWLKAAASPPPVEPQAVPLATLAPTVSPPPPVPASPAQALSKPRLRSKTFPWLVLCGVVIAGAMGGYFWWQYQSLSVSPVMPSVPAAAAPLAEPDIISPPSPALPVAQMASLPAAPIASAASALTPPVATLAKRASVFKGDAASVEERSGAPNGAGIRFDTQNAEAAVPLPLAMAYRSFQQGDYRAAEEGYRRMLQLDARNRDALLGMAAVAIKRGAGAEAAHFYRQILSLYPRDEVAQSALYSLTPGNENSESGLRQLSGQHADAAFALANLYAGQNRWSEAQSAYFQALILDVGNADYAFNLAISLEHLQENKTAARYYRQALAGKGSFDRTIAEARLKALESQ</sequence>
<dbReference type="Pfam" id="PF14559">
    <property type="entry name" value="TPR_19"/>
    <property type="match status" value="1"/>
</dbReference>
<evidence type="ECO:0000313" key="4">
    <source>
        <dbReference type="Proteomes" id="UP001596473"/>
    </source>
</evidence>
<dbReference type="SMART" id="SM00028">
    <property type="entry name" value="TPR"/>
    <property type="match status" value="3"/>
</dbReference>
<reference evidence="4" key="1">
    <citation type="journal article" date="2019" name="Int. J. Syst. Evol. Microbiol.">
        <title>The Global Catalogue of Microorganisms (GCM) 10K type strain sequencing project: providing services to taxonomists for standard genome sequencing and annotation.</title>
        <authorList>
            <consortium name="The Broad Institute Genomics Platform"/>
            <consortium name="The Broad Institute Genome Sequencing Center for Infectious Disease"/>
            <person name="Wu L."/>
            <person name="Ma J."/>
        </authorList>
    </citation>
    <scope>NUCLEOTIDE SEQUENCE [LARGE SCALE GENOMIC DNA]</scope>
    <source>
        <strain evidence="4">CCUG 62945</strain>
    </source>
</reference>
<keyword evidence="2" id="KW-0812">Transmembrane</keyword>
<dbReference type="Pfam" id="PF13176">
    <property type="entry name" value="TPR_7"/>
    <property type="match status" value="1"/>
</dbReference>
<accession>A0ABW2QXS2</accession>
<protein>
    <submittedName>
        <fullName evidence="3">Tetratricopeptide repeat protein</fullName>
    </submittedName>
</protein>
<name>A0ABW2QXS2_9NEIS</name>
<feature type="region of interest" description="Disordered" evidence="1">
    <location>
        <begin position="22"/>
        <end position="42"/>
    </location>
</feature>
<gene>
    <name evidence="3" type="ORF">ACFQNF_11585</name>
</gene>
<dbReference type="InterPro" id="IPR011990">
    <property type="entry name" value="TPR-like_helical_dom_sf"/>
</dbReference>
<keyword evidence="2" id="KW-1133">Transmembrane helix</keyword>
<dbReference type="InterPro" id="IPR019734">
    <property type="entry name" value="TPR_rpt"/>
</dbReference>
<dbReference type="SUPFAM" id="SSF48452">
    <property type="entry name" value="TPR-like"/>
    <property type="match status" value="1"/>
</dbReference>
<organism evidence="3 4">
    <name type="scientific">Iodobacter arcticus</name>
    <dbReference type="NCBI Taxonomy" id="590593"/>
    <lineage>
        <taxon>Bacteria</taxon>
        <taxon>Pseudomonadati</taxon>
        <taxon>Pseudomonadota</taxon>
        <taxon>Betaproteobacteria</taxon>
        <taxon>Neisseriales</taxon>
        <taxon>Chitinibacteraceae</taxon>
        <taxon>Iodobacter</taxon>
    </lineage>
</organism>